<dbReference type="OrthoDB" id="4169718at2"/>
<dbReference type="PANTHER" id="PTHR11487">
    <property type="entry name" value="THIOESTERASE"/>
    <property type="match status" value="1"/>
</dbReference>
<evidence type="ECO:0000313" key="4">
    <source>
        <dbReference type="Proteomes" id="UP000295444"/>
    </source>
</evidence>
<dbReference type="AlphaFoldDB" id="A0A4R6S5P9"/>
<dbReference type="Proteomes" id="UP000295444">
    <property type="component" value="Unassembled WGS sequence"/>
</dbReference>
<evidence type="ECO:0000256" key="1">
    <source>
        <dbReference type="ARBA" id="ARBA00007169"/>
    </source>
</evidence>
<dbReference type="InterPro" id="IPR029058">
    <property type="entry name" value="AB_hydrolase_fold"/>
</dbReference>
<keyword evidence="4" id="KW-1185">Reference proteome</keyword>
<dbReference type="InterPro" id="IPR001031">
    <property type="entry name" value="Thioesterase"/>
</dbReference>
<dbReference type="Pfam" id="PF00975">
    <property type="entry name" value="Thioesterase"/>
    <property type="match status" value="1"/>
</dbReference>
<feature type="domain" description="Thioesterase" evidence="2">
    <location>
        <begin position="17"/>
        <end position="236"/>
    </location>
</feature>
<comment type="similarity">
    <text evidence="1">Belongs to the thioesterase family.</text>
</comment>
<protein>
    <submittedName>
        <fullName evidence="3">Surfactin synthase thioesterase subunit</fullName>
    </submittedName>
</protein>
<dbReference type="RefSeq" id="WP_133852534.1">
    <property type="nucleotide sequence ID" value="NZ_SNXZ01000005.1"/>
</dbReference>
<dbReference type="SUPFAM" id="SSF53474">
    <property type="entry name" value="alpha/beta-Hydrolases"/>
    <property type="match status" value="1"/>
</dbReference>
<evidence type="ECO:0000313" key="3">
    <source>
        <dbReference type="EMBL" id="TDP95159.1"/>
    </source>
</evidence>
<dbReference type="PANTHER" id="PTHR11487:SF0">
    <property type="entry name" value="S-ACYL FATTY ACID SYNTHASE THIOESTERASE, MEDIUM CHAIN"/>
    <property type="match status" value="1"/>
</dbReference>
<dbReference type="InterPro" id="IPR012223">
    <property type="entry name" value="TEII"/>
</dbReference>
<proteinExistence type="inferred from homology"/>
<dbReference type="EMBL" id="SNXZ01000005">
    <property type="protein sequence ID" value="TDP95159.1"/>
    <property type="molecule type" value="Genomic_DNA"/>
</dbReference>
<name>A0A4R6S5P9_LABRH</name>
<sequence length="245" mass="26749">MTWFATRGAAAETAVAQLFCLPFAGGAAAAFRQWSPELPASIELLPVQLPGRERRLAEDPDFAIADLAEAIVRRADRPFGIYGHSMGGRVAFEVVRELRRTGAPLPVLLAVGGSRAPHLPLTGALSGVSALPDDEMFTALTEAGGTPAELLEHRELMTLFAPMIRADFRRLDEYVFTDEPPLPVPIIAFHGTSDDLVEIEDVVAWERHTSAGFTLHEVPGGHFFLREGHRARLLEPLAKRLLELS</sequence>
<comment type="caution">
    <text evidence="3">The sequence shown here is derived from an EMBL/GenBank/DDBJ whole genome shotgun (WGS) entry which is preliminary data.</text>
</comment>
<evidence type="ECO:0000259" key="2">
    <source>
        <dbReference type="Pfam" id="PF00975"/>
    </source>
</evidence>
<reference evidence="3 4" key="1">
    <citation type="submission" date="2019-03" db="EMBL/GenBank/DDBJ databases">
        <title>Genomic Encyclopedia of Type Strains, Phase IV (KMG-IV): sequencing the most valuable type-strain genomes for metagenomic binning, comparative biology and taxonomic classification.</title>
        <authorList>
            <person name="Goeker M."/>
        </authorList>
    </citation>
    <scope>NUCLEOTIDE SEQUENCE [LARGE SCALE GENOMIC DNA]</scope>
    <source>
        <strain evidence="3 4">DSM 45361</strain>
    </source>
</reference>
<accession>A0A4R6S5P9</accession>
<dbReference type="Gene3D" id="3.40.50.1820">
    <property type="entry name" value="alpha/beta hydrolase"/>
    <property type="match status" value="1"/>
</dbReference>
<dbReference type="GO" id="GO:0008610">
    <property type="term" value="P:lipid biosynthetic process"/>
    <property type="evidence" value="ECO:0007669"/>
    <property type="project" value="TreeGrafter"/>
</dbReference>
<gene>
    <name evidence="3" type="ORF">EV186_105391</name>
</gene>
<organism evidence="3 4">
    <name type="scientific">Labedaea rhizosphaerae</name>
    <dbReference type="NCBI Taxonomy" id="598644"/>
    <lineage>
        <taxon>Bacteria</taxon>
        <taxon>Bacillati</taxon>
        <taxon>Actinomycetota</taxon>
        <taxon>Actinomycetes</taxon>
        <taxon>Pseudonocardiales</taxon>
        <taxon>Pseudonocardiaceae</taxon>
        <taxon>Labedaea</taxon>
    </lineage>
</organism>